<dbReference type="Proteomes" id="UP000185860">
    <property type="component" value="Unassembled WGS sequence"/>
</dbReference>
<evidence type="ECO:0000259" key="2">
    <source>
        <dbReference type="Pfam" id="PF01965"/>
    </source>
</evidence>
<evidence type="ECO:0000259" key="3">
    <source>
        <dbReference type="Pfam" id="PF09537"/>
    </source>
</evidence>
<gene>
    <name evidence="4" type="ORF">NIES2119_05255</name>
</gene>
<evidence type="ECO:0000313" key="4">
    <source>
        <dbReference type="EMBL" id="OKH39672.1"/>
    </source>
</evidence>
<dbReference type="PANTHER" id="PTHR42733:SF2">
    <property type="entry name" value="DJ-1_THIJ_PFPI FAMILY PROTEIN"/>
    <property type="match status" value="1"/>
</dbReference>
<dbReference type="InterPro" id="IPR019052">
    <property type="entry name" value="DUF2383"/>
</dbReference>
<dbReference type="NCBIfam" id="TIGR01382">
    <property type="entry name" value="PfpI"/>
    <property type="match status" value="1"/>
</dbReference>
<dbReference type="Gene3D" id="3.40.50.880">
    <property type="match status" value="1"/>
</dbReference>
<comment type="caution">
    <text evidence="4">The sequence shown here is derived from an EMBL/GenBank/DDBJ whole genome shotgun (WGS) entry which is preliminary data.</text>
</comment>
<accession>A0A1U7IQR3</accession>
<protein>
    <submittedName>
        <fullName evidence="4">Type 1 glutamine amidotransferase</fullName>
    </submittedName>
</protein>
<sequence length="366" mass="39801">MAHHNGHINNKRVAILIETGVEDSEFQVPYKALKMAGFDVVVLGSRMNSTYVGKNGKVSQKPDATTTESRPEEFDAVIIPGGMAPDTMRTNPNTVRFVQQAMQQGKLIAAVCHGPQVLIEGDLLKGKNATGYRAIRKDIMNAGANYIDEPLVVDGNLITSRRPGDLAIFTTAILSRLGYGGKEVDLPNESDITAEWWKLADAWGGSTKGDIAKALNTSLAGERYSHEEFQKYAEKCSDVELRSILQEIIANKQSHIQMIEARLNALGEKPSLPAQAADTYAKLKTGLQGSDDTFMLRTALGDMQTAVVDTYQLSAQLTDPVSTALFLEIEEDLAKYERRLADIYKARFAGEIAPAAKPSTSPAVGV</sequence>
<dbReference type="InterPro" id="IPR009078">
    <property type="entry name" value="Ferritin-like_SF"/>
</dbReference>
<dbReference type="GO" id="GO:0016740">
    <property type="term" value="F:transferase activity"/>
    <property type="evidence" value="ECO:0007669"/>
    <property type="project" value="UniProtKB-KW"/>
</dbReference>
<dbReference type="PANTHER" id="PTHR42733">
    <property type="entry name" value="DJ-1 PROTEIN"/>
    <property type="match status" value="1"/>
</dbReference>
<evidence type="ECO:0000256" key="1">
    <source>
        <dbReference type="ARBA" id="ARBA00008542"/>
    </source>
</evidence>
<name>A0A1U7IQR3_9CYAN</name>
<dbReference type="STRING" id="454136.NIES2119_05255"/>
<dbReference type="InterPro" id="IPR002818">
    <property type="entry name" value="DJ-1/PfpI"/>
</dbReference>
<keyword evidence="4" id="KW-0315">Glutamine amidotransferase</keyword>
<dbReference type="OrthoDB" id="9800516at2"/>
<proteinExistence type="inferred from homology"/>
<dbReference type="Gene3D" id="1.20.1260.10">
    <property type="match status" value="1"/>
</dbReference>
<dbReference type="SUPFAM" id="SSF47240">
    <property type="entry name" value="Ferritin-like"/>
    <property type="match status" value="1"/>
</dbReference>
<dbReference type="AlphaFoldDB" id="A0A1U7IQR3"/>
<feature type="domain" description="DJ-1/PfpI" evidence="2">
    <location>
        <begin position="11"/>
        <end position="175"/>
    </location>
</feature>
<dbReference type="PROSITE" id="PS51276">
    <property type="entry name" value="PEPTIDASE_C56_PFPI"/>
    <property type="match status" value="1"/>
</dbReference>
<evidence type="ECO:0000313" key="5">
    <source>
        <dbReference type="Proteomes" id="UP000185860"/>
    </source>
</evidence>
<comment type="similarity">
    <text evidence="1">Belongs to the peptidase C56 family.</text>
</comment>
<dbReference type="RefSeq" id="WP_073592393.1">
    <property type="nucleotide sequence ID" value="NZ_MRCE01000004.1"/>
</dbReference>
<organism evidence="4 5">
    <name type="scientific">[Phormidium ambiguum] IAM M-71</name>
    <dbReference type="NCBI Taxonomy" id="454136"/>
    <lineage>
        <taxon>Bacteria</taxon>
        <taxon>Bacillati</taxon>
        <taxon>Cyanobacteriota</taxon>
        <taxon>Cyanophyceae</taxon>
        <taxon>Oscillatoriophycideae</taxon>
        <taxon>Aerosakkonematales</taxon>
        <taxon>Aerosakkonemataceae</taxon>
        <taxon>Floridanema</taxon>
    </lineage>
</organism>
<dbReference type="Pfam" id="PF09537">
    <property type="entry name" value="DUF2383"/>
    <property type="match status" value="1"/>
</dbReference>
<dbReference type="InterPro" id="IPR012347">
    <property type="entry name" value="Ferritin-like"/>
</dbReference>
<dbReference type="InterPro" id="IPR006286">
    <property type="entry name" value="C56_PfpI-like"/>
</dbReference>
<dbReference type="CDD" id="cd00657">
    <property type="entry name" value="Ferritin_like"/>
    <property type="match status" value="1"/>
</dbReference>
<reference evidence="4 5" key="1">
    <citation type="submission" date="2016-11" db="EMBL/GenBank/DDBJ databases">
        <title>Draft Genome Sequences of Nine Cyanobacterial Strains from Diverse Habitats.</title>
        <authorList>
            <person name="Zhu T."/>
            <person name="Hou S."/>
            <person name="Lu X."/>
            <person name="Hess W.R."/>
        </authorList>
    </citation>
    <scope>NUCLEOTIDE SEQUENCE [LARGE SCALE GENOMIC DNA]</scope>
    <source>
        <strain evidence="4 5">IAM M-71</strain>
    </source>
</reference>
<feature type="domain" description="DUF2383" evidence="3">
    <location>
        <begin position="210"/>
        <end position="299"/>
    </location>
</feature>
<keyword evidence="4" id="KW-0808">Transferase</keyword>
<dbReference type="SUPFAM" id="SSF52317">
    <property type="entry name" value="Class I glutamine amidotransferase-like"/>
    <property type="match status" value="1"/>
</dbReference>
<dbReference type="CDD" id="cd03134">
    <property type="entry name" value="GATase1_PfpI_like"/>
    <property type="match status" value="1"/>
</dbReference>
<dbReference type="EMBL" id="MRCE01000004">
    <property type="protein sequence ID" value="OKH39672.1"/>
    <property type="molecule type" value="Genomic_DNA"/>
</dbReference>
<dbReference type="InterPro" id="IPR029062">
    <property type="entry name" value="Class_I_gatase-like"/>
</dbReference>
<dbReference type="Pfam" id="PF01965">
    <property type="entry name" value="DJ-1_PfpI"/>
    <property type="match status" value="1"/>
</dbReference>